<dbReference type="SUPFAM" id="SSF52518">
    <property type="entry name" value="Thiamin diphosphate-binding fold (THDP-binding)"/>
    <property type="match status" value="1"/>
</dbReference>
<feature type="domain" description="Transketolase-like pyrimidine-binding" evidence="3">
    <location>
        <begin position="1"/>
        <end position="107"/>
    </location>
</feature>
<dbReference type="SMART" id="SM00861">
    <property type="entry name" value="Transket_pyr"/>
    <property type="match status" value="1"/>
</dbReference>
<dbReference type="Gene3D" id="3.40.50.970">
    <property type="match status" value="1"/>
</dbReference>
<proteinExistence type="predicted"/>
<evidence type="ECO:0000313" key="4">
    <source>
        <dbReference type="EMBL" id="EQD72031.1"/>
    </source>
</evidence>
<dbReference type="AlphaFoldDB" id="T1BGA8"/>
<dbReference type="EMBL" id="AUZY01002579">
    <property type="protein sequence ID" value="EQD72031.1"/>
    <property type="molecule type" value="Genomic_DNA"/>
</dbReference>
<dbReference type="PANTHER" id="PTHR42980">
    <property type="entry name" value="2-OXOISOVALERATE DEHYDROGENASE SUBUNIT BETA-RELATED"/>
    <property type="match status" value="1"/>
</dbReference>
<keyword evidence="2 4" id="KW-0560">Oxidoreductase</keyword>
<reference evidence="4" key="1">
    <citation type="submission" date="2013-08" db="EMBL/GenBank/DDBJ databases">
        <authorList>
            <person name="Mendez C."/>
            <person name="Richter M."/>
            <person name="Ferrer M."/>
            <person name="Sanchez J."/>
        </authorList>
    </citation>
    <scope>NUCLEOTIDE SEQUENCE</scope>
</reference>
<sequence length="108" mass="11960">MAMVGMHPIVEIQFDAFVYPAFQQLVAQAGRFRWRTQGRYGLPLVLRLPYGGGTKAPELHSDSPETLFSHVPGLRVVVPSDPCSAGELLLAATRCGDPVIFMEPKRMY</sequence>
<dbReference type="InterPro" id="IPR029061">
    <property type="entry name" value="THDP-binding"/>
</dbReference>
<evidence type="ECO:0000256" key="1">
    <source>
        <dbReference type="ARBA" id="ARBA00001964"/>
    </source>
</evidence>
<organism evidence="4">
    <name type="scientific">mine drainage metagenome</name>
    <dbReference type="NCBI Taxonomy" id="410659"/>
    <lineage>
        <taxon>unclassified sequences</taxon>
        <taxon>metagenomes</taxon>
        <taxon>ecological metagenomes</taxon>
    </lineage>
</organism>
<evidence type="ECO:0000259" key="3">
    <source>
        <dbReference type="SMART" id="SM00861"/>
    </source>
</evidence>
<dbReference type="InterPro" id="IPR005475">
    <property type="entry name" value="Transketolase-like_Pyr-bd"/>
</dbReference>
<evidence type="ECO:0000256" key="2">
    <source>
        <dbReference type="ARBA" id="ARBA00023002"/>
    </source>
</evidence>
<dbReference type="GO" id="GO:0003863">
    <property type="term" value="F:branched-chain 2-oxo acid dehydrogenase activity"/>
    <property type="evidence" value="ECO:0007669"/>
    <property type="project" value="UniProtKB-EC"/>
</dbReference>
<dbReference type="EC" id="1.2.4.4" evidence="4"/>
<reference evidence="4" key="2">
    <citation type="journal article" date="2014" name="ISME J.">
        <title>Microbial stratification in low pH oxic and suboxic macroscopic growths along an acid mine drainage.</title>
        <authorList>
            <person name="Mendez-Garcia C."/>
            <person name="Mesa V."/>
            <person name="Sprenger R.R."/>
            <person name="Richter M."/>
            <person name="Diez M.S."/>
            <person name="Solano J."/>
            <person name="Bargiela R."/>
            <person name="Golyshina O.V."/>
            <person name="Manteca A."/>
            <person name="Ramos J.L."/>
            <person name="Gallego J.R."/>
            <person name="Llorente I."/>
            <person name="Martins Dos Santos V.A."/>
            <person name="Jensen O.N."/>
            <person name="Pelaez A.I."/>
            <person name="Sanchez J."/>
            <person name="Ferrer M."/>
        </authorList>
    </citation>
    <scope>NUCLEOTIDE SEQUENCE</scope>
</reference>
<dbReference type="GO" id="GO:0009083">
    <property type="term" value="P:branched-chain amino acid catabolic process"/>
    <property type="evidence" value="ECO:0007669"/>
    <property type="project" value="TreeGrafter"/>
</dbReference>
<gene>
    <name evidence="4" type="ORF">B1B_04116</name>
</gene>
<dbReference type="PANTHER" id="PTHR42980:SF1">
    <property type="entry name" value="2-OXOISOVALERATE DEHYDROGENASE SUBUNIT BETA, MITOCHONDRIAL"/>
    <property type="match status" value="1"/>
</dbReference>
<comment type="caution">
    <text evidence="4">The sequence shown here is derived from an EMBL/GenBank/DDBJ whole genome shotgun (WGS) entry which is preliminary data.</text>
</comment>
<dbReference type="Pfam" id="PF02779">
    <property type="entry name" value="Transket_pyr"/>
    <property type="match status" value="1"/>
</dbReference>
<accession>T1BGA8</accession>
<protein>
    <submittedName>
        <fullName evidence="4">Transketolase central region</fullName>
        <ecNumber evidence="4">1.2.4.4</ecNumber>
    </submittedName>
</protein>
<feature type="non-terminal residue" evidence="4">
    <location>
        <position position="108"/>
    </location>
</feature>
<comment type="cofactor">
    <cofactor evidence="1">
        <name>thiamine diphosphate</name>
        <dbReference type="ChEBI" id="CHEBI:58937"/>
    </cofactor>
</comment>
<dbReference type="GO" id="GO:0007584">
    <property type="term" value="P:response to nutrient"/>
    <property type="evidence" value="ECO:0007669"/>
    <property type="project" value="TreeGrafter"/>
</dbReference>
<name>T1BGA8_9ZZZZ</name>